<dbReference type="OrthoDB" id="260091at2759"/>
<comment type="pathway">
    <text evidence="2">Lipid metabolism.</text>
</comment>
<evidence type="ECO:0000256" key="9">
    <source>
        <dbReference type="ARBA" id="ARBA00023004"/>
    </source>
</evidence>
<dbReference type="InterPro" id="IPR012171">
    <property type="entry name" value="Fatty_acid_desaturase"/>
</dbReference>
<sequence>VICGPLLLQSRFTNKLGQVLVDRVLNARCNWESDTLRSFCEVSSWLLVVWSTYVSSDGGLFGLTAALGFGTCAGGVLAMLGELLQQPLRNLERLLRESSASRARMMKVNLEEEETFVTSNIVMILLFGPTVLNTIYENCSDLAVLAGMLVLGGVTILAAGRLCQAWEPTRHLGTILQARILNTWENWRHHPGRSALESTFFCAVVMGVYELHGNWADAGCVWLWHGKNSYGYAATFRLCADGVLKAPFHQAPAEIASLMEVMRFLRYKLEVFAHGINFNLQEAEQRSDQDTALNMRAAGMFLCARAPDGAIGQIVNRRTMVQPAAFFGEAISLYSLAKTPSNGECLMSRTSLLDIQVGGVHAEGETAQSQIHWYAGTDASDQFAAFHRPRVYARLAQFQIGEVVGTEHLPSKATEEYRALRKKLWAEGWFKPRLSYFVCKAAICFSILTFVVSVVCCLTSAWFLARTILAGMALGVAWQQIAFLAHDADHWGITTPRASSSLNPLSWFLASVLFGISRSMWNEEHSMHHAITLRPQEDPQFNYLPLWLISKKELDVAGTHVGFLTKTLVSVQHFTFLPVSVVIGRFNFYLISMLSALKRAVMATSSRELSGGVLDVLGMLTFWTWYVALVSRFDTGVERTLFVLASNWTVGILHIQLVLSHLATETFTAEEERAEQFFAFQLKTSRNIDSSWYDHWFHGGLEFQIEHHLFPQLPRHNLSKVKPMVQDICFRHGIPYRSTSFSGALRDVLSDFRGLAMDIVKLKMG</sequence>
<evidence type="ECO:0000256" key="1">
    <source>
        <dbReference type="ARBA" id="ARBA00004141"/>
    </source>
</evidence>
<evidence type="ECO:0000256" key="8">
    <source>
        <dbReference type="ARBA" id="ARBA00023002"/>
    </source>
</evidence>
<feature type="domain" description="Fatty acid desaturase" evidence="13">
    <location>
        <begin position="469"/>
        <end position="739"/>
    </location>
</feature>
<keyword evidence="10" id="KW-0443">Lipid metabolism</keyword>
<comment type="similarity">
    <text evidence="3">Belongs to the fatty acid desaturase type 1 family.</text>
</comment>
<dbReference type="EMBL" id="CAJNIZ010006785">
    <property type="protein sequence ID" value="CAE7252745.1"/>
    <property type="molecule type" value="Genomic_DNA"/>
</dbReference>
<evidence type="ECO:0000259" key="13">
    <source>
        <dbReference type="Pfam" id="PF00487"/>
    </source>
</evidence>
<evidence type="ECO:0000256" key="3">
    <source>
        <dbReference type="ARBA" id="ARBA00009295"/>
    </source>
</evidence>
<feature type="transmembrane region" description="Helical" evidence="12">
    <location>
        <begin position="115"/>
        <end position="136"/>
    </location>
</feature>
<dbReference type="GO" id="GO:0046872">
    <property type="term" value="F:metal ion binding"/>
    <property type="evidence" value="ECO:0007669"/>
    <property type="project" value="UniProtKB-KW"/>
</dbReference>
<organism evidence="14 15">
    <name type="scientific">Symbiodinium pilosum</name>
    <name type="common">Dinoflagellate</name>
    <dbReference type="NCBI Taxonomy" id="2952"/>
    <lineage>
        <taxon>Eukaryota</taxon>
        <taxon>Sar</taxon>
        <taxon>Alveolata</taxon>
        <taxon>Dinophyceae</taxon>
        <taxon>Suessiales</taxon>
        <taxon>Symbiodiniaceae</taxon>
        <taxon>Symbiodinium</taxon>
    </lineage>
</organism>
<gene>
    <name evidence="14" type="primary">sld1</name>
    <name evidence="14" type="ORF">SPIL2461_LOCUS4944</name>
</gene>
<feature type="transmembrane region" description="Helical" evidence="12">
    <location>
        <begin position="609"/>
        <end position="628"/>
    </location>
</feature>
<dbReference type="PANTHER" id="PTHR19353:SF30">
    <property type="entry name" value="DELTA 8-(E)-SPHINGOLIPID DESATURASE"/>
    <property type="match status" value="1"/>
</dbReference>
<evidence type="ECO:0000256" key="5">
    <source>
        <dbReference type="ARBA" id="ARBA00022692"/>
    </source>
</evidence>
<accession>A0A812M008</accession>
<feature type="transmembrane region" description="Helical" evidence="12">
    <location>
        <begin position="60"/>
        <end position="84"/>
    </location>
</feature>
<dbReference type="AlphaFoldDB" id="A0A812M008"/>
<feature type="transmembrane region" description="Helical" evidence="12">
    <location>
        <begin position="640"/>
        <end position="659"/>
    </location>
</feature>
<feature type="transmembrane region" description="Helical" evidence="12">
    <location>
        <begin position="441"/>
        <end position="462"/>
    </location>
</feature>
<reference evidence="14" key="1">
    <citation type="submission" date="2021-02" db="EMBL/GenBank/DDBJ databases">
        <authorList>
            <person name="Dougan E. K."/>
            <person name="Rhodes N."/>
            <person name="Thang M."/>
            <person name="Chan C."/>
        </authorList>
    </citation>
    <scope>NUCLEOTIDE SEQUENCE</scope>
</reference>
<evidence type="ECO:0000256" key="2">
    <source>
        <dbReference type="ARBA" id="ARBA00005189"/>
    </source>
</evidence>
<dbReference type="Pfam" id="PF00487">
    <property type="entry name" value="FA_desaturase"/>
    <property type="match status" value="1"/>
</dbReference>
<dbReference type="GO" id="GO:0016717">
    <property type="term" value="F:oxidoreductase activity, acting on paired donors, with oxidation of a pair of donors resulting in the reduction of molecular oxygen to two molecules of water"/>
    <property type="evidence" value="ECO:0007669"/>
    <property type="project" value="TreeGrafter"/>
</dbReference>
<keyword evidence="11 12" id="KW-0472">Membrane</keyword>
<keyword evidence="7 12" id="KW-1133">Transmembrane helix</keyword>
<feature type="transmembrane region" description="Helical" evidence="12">
    <location>
        <begin position="576"/>
        <end position="597"/>
    </location>
</feature>
<dbReference type="PANTHER" id="PTHR19353">
    <property type="entry name" value="FATTY ACID DESATURASE 2"/>
    <property type="match status" value="1"/>
</dbReference>
<evidence type="ECO:0000256" key="4">
    <source>
        <dbReference type="ARBA" id="ARBA00022617"/>
    </source>
</evidence>
<keyword evidence="5 12" id="KW-0812">Transmembrane</keyword>
<evidence type="ECO:0000313" key="14">
    <source>
        <dbReference type="EMBL" id="CAE7252745.1"/>
    </source>
</evidence>
<proteinExistence type="inferred from homology"/>
<name>A0A812M008_SYMPI</name>
<dbReference type="CDD" id="cd03506">
    <property type="entry name" value="Delta6-FADS-like"/>
    <property type="match status" value="1"/>
</dbReference>
<keyword evidence="4" id="KW-0349">Heme</keyword>
<evidence type="ECO:0000256" key="10">
    <source>
        <dbReference type="ARBA" id="ARBA00023098"/>
    </source>
</evidence>
<evidence type="ECO:0000256" key="11">
    <source>
        <dbReference type="ARBA" id="ARBA00023136"/>
    </source>
</evidence>
<dbReference type="Proteomes" id="UP000649617">
    <property type="component" value="Unassembled WGS sequence"/>
</dbReference>
<protein>
    <submittedName>
        <fullName evidence="14">Sld1 protein</fullName>
    </submittedName>
</protein>
<dbReference type="GO" id="GO:0016020">
    <property type="term" value="C:membrane"/>
    <property type="evidence" value="ECO:0007669"/>
    <property type="project" value="UniProtKB-SubCell"/>
</dbReference>
<evidence type="ECO:0000313" key="15">
    <source>
        <dbReference type="Proteomes" id="UP000649617"/>
    </source>
</evidence>
<keyword evidence="6" id="KW-0479">Metal-binding</keyword>
<keyword evidence="15" id="KW-1185">Reference proteome</keyword>
<keyword evidence="8" id="KW-0560">Oxidoreductase</keyword>
<keyword evidence="9" id="KW-0408">Iron</keyword>
<comment type="subcellular location">
    <subcellularLocation>
        <location evidence="1">Membrane</location>
        <topology evidence="1">Multi-pass membrane protein</topology>
    </subcellularLocation>
</comment>
<dbReference type="GO" id="GO:0006629">
    <property type="term" value="P:lipid metabolic process"/>
    <property type="evidence" value="ECO:0007669"/>
    <property type="project" value="UniProtKB-KW"/>
</dbReference>
<dbReference type="InterPro" id="IPR036400">
    <property type="entry name" value="Cyt_B5-like_heme/steroid_sf"/>
</dbReference>
<comment type="caution">
    <text evidence="14">The sequence shown here is derived from an EMBL/GenBank/DDBJ whole genome shotgun (WGS) entry which is preliminary data.</text>
</comment>
<dbReference type="InterPro" id="IPR005804">
    <property type="entry name" value="FA_desaturase_dom"/>
</dbReference>
<evidence type="ECO:0000256" key="7">
    <source>
        <dbReference type="ARBA" id="ARBA00022989"/>
    </source>
</evidence>
<evidence type="ECO:0000256" key="6">
    <source>
        <dbReference type="ARBA" id="ARBA00022723"/>
    </source>
</evidence>
<dbReference type="SUPFAM" id="SSF55856">
    <property type="entry name" value="Cytochrome b5-like heme/steroid binding domain"/>
    <property type="match status" value="1"/>
</dbReference>
<evidence type="ECO:0000256" key="12">
    <source>
        <dbReference type="SAM" id="Phobius"/>
    </source>
</evidence>
<feature type="transmembrane region" description="Helical" evidence="12">
    <location>
        <begin position="142"/>
        <end position="163"/>
    </location>
</feature>
<feature type="non-terminal residue" evidence="14">
    <location>
        <position position="765"/>
    </location>
</feature>